<gene>
    <name evidence="4" type="ORF">PAESOLCIP111_03495</name>
</gene>
<dbReference type="Pfam" id="PF04294">
    <property type="entry name" value="VanW"/>
    <property type="match status" value="1"/>
</dbReference>
<keyword evidence="1" id="KW-0732">Signal</keyword>
<feature type="region of interest" description="Disordered" evidence="2">
    <location>
        <begin position="205"/>
        <end position="227"/>
    </location>
</feature>
<evidence type="ECO:0000256" key="1">
    <source>
        <dbReference type="ARBA" id="ARBA00022729"/>
    </source>
</evidence>
<name>A0A916K659_9BACL</name>
<protein>
    <recommendedName>
        <fullName evidence="3">G5 domain-containing protein</fullName>
    </recommendedName>
</protein>
<dbReference type="SMART" id="SM01208">
    <property type="entry name" value="G5"/>
    <property type="match status" value="1"/>
</dbReference>
<dbReference type="PROSITE" id="PS51109">
    <property type="entry name" value="G5"/>
    <property type="match status" value="1"/>
</dbReference>
<reference evidence="4" key="1">
    <citation type="submission" date="2021-06" db="EMBL/GenBank/DDBJ databases">
        <authorList>
            <person name="Criscuolo A."/>
        </authorList>
    </citation>
    <scope>NUCLEOTIDE SEQUENCE</scope>
    <source>
        <strain evidence="4">CIP111600</strain>
    </source>
</reference>
<evidence type="ECO:0000259" key="3">
    <source>
        <dbReference type="PROSITE" id="PS51109"/>
    </source>
</evidence>
<organism evidence="4 5">
    <name type="scientific">Paenibacillus solanacearum</name>
    <dbReference type="NCBI Taxonomy" id="2048548"/>
    <lineage>
        <taxon>Bacteria</taxon>
        <taxon>Bacillati</taxon>
        <taxon>Bacillota</taxon>
        <taxon>Bacilli</taxon>
        <taxon>Bacillales</taxon>
        <taxon>Paenibacillaceae</taxon>
        <taxon>Paenibacillus</taxon>
    </lineage>
</organism>
<dbReference type="Proteomes" id="UP000693672">
    <property type="component" value="Unassembled WGS sequence"/>
</dbReference>
<proteinExistence type="predicted"/>
<dbReference type="EMBL" id="CAJVAS010000015">
    <property type="protein sequence ID" value="CAG7633735.1"/>
    <property type="molecule type" value="Genomic_DNA"/>
</dbReference>
<evidence type="ECO:0000313" key="5">
    <source>
        <dbReference type="Proteomes" id="UP000693672"/>
    </source>
</evidence>
<dbReference type="InterPro" id="IPR052913">
    <property type="entry name" value="Glycopeptide_resist_protein"/>
</dbReference>
<dbReference type="InterPro" id="IPR011098">
    <property type="entry name" value="G5_dom"/>
</dbReference>
<evidence type="ECO:0000256" key="2">
    <source>
        <dbReference type="SAM" id="MobiDB-lite"/>
    </source>
</evidence>
<accession>A0A916K659</accession>
<comment type="caution">
    <text evidence="4">The sequence shown here is derived from an EMBL/GenBank/DDBJ whole genome shotgun (WGS) entry which is preliminary data.</text>
</comment>
<keyword evidence="5" id="KW-1185">Reference proteome</keyword>
<dbReference type="PANTHER" id="PTHR35788:SF1">
    <property type="entry name" value="EXPORTED PROTEIN"/>
    <property type="match status" value="1"/>
</dbReference>
<feature type="domain" description="G5" evidence="3">
    <location>
        <begin position="408"/>
        <end position="487"/>
    </location>
</feature>
<dbReference type="AlphaFoldDB" id="A0A916K659"/>
<dbReference type="Pfam" id="PF07501">
    <property type="entry name" value="G5"/>
    <property type="match status" value="1"/>
</dbReference>
<dbReference type="InterPro" id="IPR007391">
    <property type="entry name" value="Vancomycin_resist_VanW"/>
</dbReference>
<dbReference type="PANTHER" id="PTHR35788">
    <property type="entry name" value="EXPORTED PROTEIN-RELATED"/>
    <property type="match status" value="1"/>
</dbReference>
<sequence>MAGVSPRMLWTLIGSLVLILSALATMAVYGSLPHVPSRVAIGDWVVGGMPAAELERQLHEKVERLMNQTISLTIKPGGNGEPGAAADFTLKQLGLVVGEQQMVEQLRPIREGSAFRKAVYKWRIRGQQWSLERGFNEETLKASLQKAFPQVYARLPANAQRIIHAEDTIGYAPDVRVERLDEAALVSALEAILPSWGSPRWAGDDLCGPAGEGGGTGANSGASGQKTPSLPAPLKIIEPQLTVQMLQAQGIVRKISEFSTFYPPSPSSSISSEGRVHNVQSTAASIQDVLLKPGDVFDYAPYVEKTEKTCGYKEAPVIINGKLVPGIGGGICQVSSTLYNAVLRAGLEIVERRNHSLPVSYVPLGQDATFASGYINFKFRNNTQHYLLIRTATDARGMSVKLFGQTPPDITYEVESKTVQTLQPPAKYVLNPALPAGKKEVISKGKPGYIVETYRIKKQNGVVVSTEKISRDTYSAQPTIIASNNNTGSIDRTAPGPGNTAPLIEDGIRGPNFR</sequence>
<evidence type="ECO:0000313" key="4">
    <source>
        <dbReference type="EMBL" id="CAG7633735.1"/>
    </source>
</evidence>